<sequence>MAVGIFSGLARALKPFGSESTPAELTTHRVFTAVIVVIVVRGWSKVAPTPACCCIFKSTMSTGIRSQSASPQSYPVVAPQCSDCNEHVQNSRNTIEGPPEKVYSHCSRNNTYPEDANAFKEEMKVAKAHLERYNATIALLEAERARLNEIVNKYRVILHQIRVIPPEIMRRIFSFCTNFPSDTQLVPPKSSLIPTGIPWVLGQVCHSWRSIATTMPHLWCSISLEIRSLKAVSSSFLASQAWRLGLQLHRSHDAMLDPLASVAPPTVWRAFQYAPVHVSHPGTVSLHGFLPLSTQLPWQQIKTFRFKRNLPSDDPPPDDPTTSKFLEILRKLNIVEVCDIYFDRSLRAGMSLTDEPSALRFNLLTDLTISTHTYQDCTAAACFFKWLTAPKLSCLKILTPYFKWEYLISFISRSGCKLTELVIHEAGSLGSERDNTLIQVLTAVPDLITLELGFVDGAADHHISIFSSPLVPRLEKLFINPQLPDSLSAYTDSVLLDALEYRWNVGDSGVQQLRFVSLDRKVTDPLSCGRLDDLRSQGLSVVEWAN</sequence>
<evidence type="ECO:0000313" key="2">
    <source>
        <dbReference type="EMBL" id="KTB27303.1"/>
    </source>
</evidence>
<evidence type="ECO:0000313" key="3">
    <source>
        <dbReference type="Proteomes" id="UP000054988"/>
    </source>
</evidence>
<proteinExistence type="predicted"/>
<protein>
    <submittedName>
        <fullName evidence="2">Uncharacterized protein</fullName>
    </submittedName>
</protein>
<feature type="coiled-coil region" evidence="1">
    <location>
        <begin position="116"/>
        <end position="150"/>
    </location>
</feature>
<dbReference type="EMBL" id="LATX01002557">
    <property type="protein sequence ID" value="KTB27303.1"/>
    <property type="molecule type" value="Genomic_DNA"/>
</dbReference>
<gene>
    <name evidence="2" type="ORF">WG66_20107</name>
</gene>
<dbReference type="AlphaFoldDB" id="A0A0W0ET96"/>
<name>A0A0W0ET96_MONRR</name>
<dbReference type="Proteomes" id="UP000054988">
    <property type="component" value="Unassembled WGS sequence"/>
</dbReference>
<keyword evidence="1" id="KW-0175">Coiled coil</keyword>
<comment type="caution">
    <text evidence="2">The sequence shown here is derived from an EMBL/GenBank/DDBJ whole genome shotgun (WGS) entry which is preliminary data.</text>
</comment>
<organism evidence="2 3">
    <name type="scientific">Moniliophthora roreri</name>
    <name type="common">Frosty pod rot fungus</name>
    <name type="synonym">Monilia roreri</name>
    <dbReference type="NCBI Taxonomy" id="221103"/>
    <lineage>
        <taxon>Eukaryota</taxon>
        <taxon>Fungi</taxon>
        <taxon>Dikarya</taxon>
        <taxon>Basidiomycota</taxon>
        <taxon>Agaricomycotina</taxon>
        <taxon>Agaricomycetes</taxon>
        <taxon>Agaricomycetidae</taxon>
        <taxon>Agaricales</taxon>
        <taxon>Marasmiineae</taxon>
        <taxon>Marasmiaceae</taxon>
        <taxon>Moniliophthora</taxon>
    </lineage>
</organism>
<evidence type="ECO:0000256" key="1">
    <source>
        <dbReference type="SAM" id="Coils"/>
    </source>
</evidence>
<reference evidence="2 3" key="1">
    <citation type="submission" date="2015-12" db="EMBL/GenBank/DDBJ databases">
        <title>Draft genome sequence of Moniliophthora roreri, the causal agent of frosty pod rot of cacao.</title>
        <authorList>
            <person name="Aime M.C."/>
            <person name="Diaz-Valderrama J.R."/>
            <person name="Kijpornyongpan T."/>
            <person name="Phillips-Mora W."/>
        </authorList>
    </citation>
    <scope>NUCLEOTIDE SEQUENCE [LARGE SCALE GENOMIC DNA]</scope>
    <source>
        <strain evidence="2 3">MCA 2952</strain>
    </source>
</reference>
<dbReference type="Gene3D" id="1.20.1280.50">
    <property type="match status" value="1"/>
</dbReference>
<accession>A0A0W0ET96</accession>